<keyword evidence="2" id="KW-1185">Reference proteome</keyword>
<dbReference type="EMBL" id="CP015441">
    <property type="protein sequence ID" value="ANC50763.1"/>
    <property type="molecule type" value="Genomic_DNA"/>
</dbReference>
<organism evidence="1 2">
    <name type="scientific">Aurantiacibacter atlanticus</name>
    <dbReference type="NCBI Taxonomy" id="1648404"/>
    <lineage>
        <taxon>Bacteria</taxon>
        <taxon>Pseudomonadati</taxon>
        <taxon>Pseudomonadota</taxon>
        <taxon>Alphaproteobacteria</taxon>
        <taxon>Sphingomonadales</taxon>
        <taxon>Erythrobacteraceae</taxon>
        <taxon>Aurantiacibacter</taxon>
    </lineage>
</organism>
<keyword evidence="1" id="KW-0614">Plasmid</keyword>
<evidence type="ECO:0000313" key="2">
    <source>
        <dbReference type="Proteomes" id="UP000059113"/>
    </source>
</evidence>
<evidence type="ECO:0000313" key="1">
    <source>
        <dbReference type="EMBL" id="ANC50763.1"/>
    </source>
</evidence>
<geneLocation type="plasmid" evidence="2"/>
<name>A0A160HUS8_9SPHN</name>
<gene>
    <name evidence="1" type="ORF">CP97_15072</name>
</gene>
<sequence length="38" mass="4192">MFLEPSRSGQSTAGKWRWHSTWLALATSDLVAVTAISE</sequence>
<dbReference type="AlphaFoldDB" id="A0A160HUS8"/>
<dbReference type="Proteomes" id="UP000059113">
    <property type="component" value="Plasmid"/>
</dbReference>
<dbReference type="KEGG" id="ery:CP97_15072"/>
<accession>A0A160HUS8</accession>
<reference evidence="1 2" key="1">
    <citation type="submission" date="2016-04" db="EMBL/GenBank/DDBJ databases">
        <title>The complete genome sequence of Erythrobacter atlanticus s21-N3.</title>
        <authorList>
            <person name="Wang W."/>
            <person name="Wang L."/>
            <person name="Zhuang L."/>
            <person name="Shao Z."/>
        </authorList>
    </citation>
    <scope>NUCLEOTIDE SEQUENCE [LARGE SCALE GENOMIC DNA]</scope>
    <source>
        <strain evidence="2">s21-N3</strain>
        <plasmid evidence="2">Plasmid</plasmid>
    </source>
</reference>
<protein>
    <submittedName>
        <fullName evidence="1">Uncharacterized protein</fullName>
    </submittedName>
</protein>
<proteinExistence type="predicted"/>